<keyword evidence="10" id="KW-1185">Reference proteome</keyword>
<name>A0AAE6XN73_9MICO</name>
<dbReference type="InterPro" id="IPR013320">
    <property type="entry name" value="ConA-like_dom_sf"/>
</dbReference>
<evidence type="ECO:0000256" key="4">
    <source>
        <dbReference type="RuleBase" id="RU362110"/>
    </source>
</evidence>
<evidence type="ECO:0000259" key="7">
    <source>
        <dbReference type="Pfam" id="PF00251"/>
    </source>
</evidence>
<evidence type="ECO:0000256" key="5">
    <source>
        <dbReference type="SAM" id="MobiDB-lite"/>
    </source>
</evidence>
<keyword evidence="3 4" id="KW-0326">Glycosidase</keyword>
<reference evidence="9 10" key="1">
    <citation type="journal article" date="2020" name="Mol. Plant Pathol.">
        <title>Plasmid composition and the chpG gene determine the virulence level of Clavibacter capsici natural isolates in pepper.</title>
        <authorList>
            <person name="Hwang I.S."/>
            <person name="Lee H.M."/>
            <person name="Oh E.J."/>
            <person name="Lee S."/>
            <person name="Heu S."/>
            <person name="Oh C.S."/>
        </authorList>
    </citation>
    <scope>NUCLEOTIDE SEQUENCE [LARGE SCALE GENOMIC DNA]</scope>
    <source>
        <strain evidence="9 10">1101</strain>
    </source>
</reference>
<evidence type="ECO:0000259" key="8">
    <source>
        <dbReference type="Pfam" id="PF08244"/>
    </source>
</evidence>
<keyword evidence="2 4" id="KW-0378">Hydrolase</keyword>
<dbReference type="InterPro" id="IPR013148">
    <property type="entry name" value="Glyco_hydro_32_N"/>
</dbReference>
<dbReference type="SUPFAM" id="SSF49899">
    <property type="entry name" value="Concanavalin A-like lectins/glucanases"/>
    <property type="match status" value="1"/>
</dbReference>
<dbReference type="SMART" id="SM00640">
    <property type="entry name" value="Glyco_32"/>
    <property type="match status" value="1"/>
</dbReference>
<dbReference type="InterPro" id="IPR023296">
    <property type="entry name" value="Glyco_hydro_beta-prop_sf"/>
</dbReference>
<dbReference type="Gene3D" id="2.60.120.560">
    <property type="entry name" value="Exo-inulinase, domain 1"/>
    <property type="match status" value="1"/>
</dbReference>
<sequence>MTASPPRPQTPGLAPRLLDRIRPLARRHRRALLTIVAILVAAALVLAVRGLTGADRGPVAPPPPAPRAADDGIHIRPAGEFMNDPQRPFQLDGVWHAYALVNADHPGGNGSSWRHYTSPDMVTWHDEGVAIGKYDTPLGDAETGSVVVDTADTSGLGAGTVVAILTQQSDGVQRQSLYYSTDGGYRFQPYAGNPVLDNPGGPDFRDPKVVWDGAHGRWSMALAEGRRIGFYTSPDLIHWTYRSDFGRDDLGTLETPDVFPIASADDPDRVRWVLGASANGAGQGRGTGYAYWVGDFDGERFTTDDDAPRWLDQGSDFYAGVTWADPADGDAPTRRYAMGWTSSWDYAGRLPLRDGGAGGGQSLVRELRLVSDGDGWALRSSALDALGGREGEARPIADARVDASTPLADGPGGPSRLRLTLTPDPADPARETRVRLASPEGGSVTVGYDRERRQAFVVRDDDPDGIMPDPYERPATAPLPDMAPGDPVTLDLVVDDRTIEAFVDGDRAVLTTATVGALGGAALSVEAVDGTTRVTDASWTPFDAAR</sequence>
<evidence type="ECO:0000256" key="6">
    <source>
        <dbReference type="SAM" id="Phobius"/>
    </source>
</evidence>
<dbReference type="PANTHER" id="PTHR42800:SF1">
    <property type="entry name" value="EXOINULINASE INUD (AFU_ORTHOLOGUE AFUA_5G00480)"/>
    <property type="match status" value="1"/>
</dbReference>
<feature type="region of interest" description="Disordered" evidence="5">
    <location>
        <begin position="53"/>
        <end position="72"/>
    </location>
</feature>
<feature type="domain" description="Glycosyl hydrolase family 32 C-terminal" evidence="8">
    <location>
        <begin position="421"/>
        <end position="515"/>
    </location>
</feature>
<keyword evidence="6" id="KW-0472">Membrane</keyword>
<evidence type="ECO:0000256" key="1">
    <source>
        <dbReference type="ARBA" id="ARBA00009902"/>
    </source>
</evidence>
<feature type="transmembrane region" description="Helical" evidence="6">
    <location>
        <begin position="31"/>
        <end position="51"/>
    </location>
</feature>
<dbReference type="GO" id="GO:0005987">
    <property type="term" value="P:sucrose catabolic process"/>
    <property type="evidence" value="ECO:0007669"/>
    <property type="project" value="TreeGrafter"/>
</dbReference>
<accession>A0AAE6XN73</accession>
<comment type="similarity">
    <text evidence="1 4">Belongs to the glycosyl hydrolase 32 family.</text>
</comment>
<keyword evidence="6" id="KW-1133">Transmembrane helix</keyword>
<dbReference type="Proteomes" id="UP000503164">
    <property type="component" value="Chromosome"/>
</dbReference>
<keyword evidence="6" id="KW-0812">Transmembrane</keyword>
<evidence type="ECO:0000313" key="10">
    <source>
        <dbReference type="Proteomes" id="UP000503164"/>
    </source>
</evidence>
<dbReference type="Gene3D" id="2.115.10.20">
    <property type="entry name" value="Glycosyl hydrolase domain, family 43"/>
    <property type="match status" value="1"/>
</dbReference>
<dbReference type="CDD" id="cd18622">
    <property type="entry name" value="GH32_Inu-like"/>
    <property type="match status" value="1"/>
</dbReference>
<dbReference type="Pfam" id="PF00251">
    <property type="entry name" value="Glyco_hydro_32N"/>
    <property type="match status" value="1"/>
</dbReference>
<evidence type="ECO:0000256" key="3">
    <source>
        <dbReference type="ARBA" id="ARBA00023295"/>
    </source>
</evidence>
<feature type="domain" description="Glycosyl hydrolase family 32 N-terminal" evidence="7">
    <location>
        <begin position="74"/>
        <end position="371"/>
    </location>
</feature>
<gene>
    <name evidence="9" type="ORF">GW570_02545</name>
</gene>
<organism evidence="9 10">
    <name type="scientific">Clavibacter capsici</name>
    <dbReference type="NCBI Taxonomy" id="1874630"/>
    <lineage>
        <taxon>Bacteria</taxon>
        <taxon>Bacillati</taxon>
        <taxon>Actinomycetota</taxon>
        <taxon>Actinomycetes</taxon>
        <taxon>Micrococcales</taxon>
        <taxon>Microbacteriaceae</taxon>
        <taxon>Clavibacter</taxon>
    </lineage>
</organism>
<dbReference type="Pfam" id="PF08244">
    <property type="entry name" value="Glyco_hydro_32C"/>
    <property type="match status" value="1"/>
</dbReference>
<dbReference type="GO" id="GO:0004575">
    <property type="term" value="F:sucrose alpha-glucosidase activity"/>
    <property type="evidence" value="ECO:0007669"/>
    <property type="project" value="TreeGrafter"/>
</dbReference>
<proteinExistence type="inferred from homology"/>
<protein>
    <submittedName>
        <fullName evidence="9">Glycoside hydrolase family 32 protein</fullName>
    </submittedName>
</protein>
<dbReference type="EMBL" id="CP048049">
    <property type="protein sequence ID" value="QIS44047.1"/>
    <property type="molecule type" value="Genomic_DNA"/>
</dbReference>
<dbReference type="KEGG" id="ccap:AES38_02535"/>
<dbReference type="SUPFAM" id="SSF75005">
    <property type="entry name" value="Arabinanase/levansucrase/invertase"/>
    <property type="match status" value="1"/>
</dbReference>
<dbReference type="InterPro" id="IPR001362">
    <property type="entry name" value="Glyco_hydro_32"/>
</dbReference>
<dbReference type="InterPro" id="IPR013189">
    <property type="entry name" value="Glyco_hydro_32_C"/>
</dbReference>
<dbReference type="GO" id="GO:0005737">
    <property type="term" value="C:cytoplasm"/>
    <property type="evidence" value="ECO:0007669"/>
    <property type="project" value="TreeGrafter"/>
</dbReference>
<dbReference type="PANTHER" id="PTHR42800">
    <property type="entry name" value="EXOINULINASE INUD (AFU_ORTHOLOGUE AFUA_5G00480)"/>
    <property type="match status" value="1"/>
</dbReference>
<dbReference type="AlphaFoldDB" id="A0AAE6XN73"/>
<evidence type="ECO:0000313" key="9">
    <source>
        <dbReference type="EMBL" id="QIS44047.1"/>
    </source>
</evidence>
<dbReference type="RefSeq" id="WP_053773643.1">
    <property type="nucleotide sequence ID" value="NZ_CP012573.1"/>
</dbReference>
<feature type="region of interest" description="Disordered" evidence="5">
    <location>
        <begin position="396"/>
        <end position="446"/>
    </location>
</feature>
<evidence type="ECO:0000256" key="2">
    <source>
        <dbReference type="ARBA" id="ARBA00022801"/>
    </source>
</evidence>